<sequence length="347" mass="38534">MLFGKVLTACGLYLGISILEVFRPAIASTKAVDLYHKMVNKPDIYACFEAATATWQYLVADPQTRDAVVIDSVLDFNPVSSQISTDTADGLLGLISKYNLTVTRILETHAHADHLTAATYLQQKLVNQGSSRPEICIGARITEVQATFASKYQINASELVNVFDKLFQDNEEFMIGKIRVKVLHLPGHTPDHVGYLIGENVFTGDSIFNPDVGSARADFPGGSAISLYSSTQTLLDLPENYRLYVGHDYPPEARAENDGGEKHKPYTTVKEQREENKHVKTGTKEAEFVKFRSERDAVLGEPRLLHQSLQFNIRAGKLPEATESGDLFLRIPVKASKEFMNLMRGPK</sequence>
<dbReference type="AlphaFoldDB" id="A0A2J6S7T2"/>
<dbReference type="PANTHER" id="PTHR43084:SF1">
    <property type="entry name" value="PERSULFIDE DIOXYGENASE ETHE1, MITOCHONDRIAL"/>
    <property type="match status" value="1"/>
</dbReference>
<protein>
    <submittedName>
        <fullName evidence="3">Metallo-beta-lactamase superfamily protein</fullName>
    </submittedName>
</protein>
<dbReference type="Pfam" id="PF00753">
    <property type="entry name" value="Lactamase_B"/>
    <property type="match status" value="1"/>
</dbReference>
<gene>
    <name evidence="3" type="ORF">L207DRAFT_221193</name>
</gene>
<reference evidence="3 4" key="1">
    <citation type="submission" date="2016-04" db="EMBL/GenBank/DDBJ databases">
        <title>A degradative enzymes factory behind the ericoid mycorrhizal symbiosis.</title>
        <authorList>
            <consortium name="DOE Joint Genome Institute"/>
            <person name="Martino E."/>
            <person name="Morin E."/>
            <person name="Grelet G."/>
            <person name="Kuo A."/>
            <person name="Kohler A."/>
            <person name="Daghino S."/>
            <person name="Barry K."/>
            <person name="Choi C."/>
            <person name="Cichocki N."/>
            <person name="Clum A."/>
            <person name="Copeland A."/>
            <person name="Hainaut M."/>
            <person name="Haridas S."/>
            <person name="Labutti K."/>
            <person name="Lindquist E."/>
            <person name="Lipzen A."/>
            <person name="Khouja H.-R."/>
            <person name="Murat C."/>
            <person name="Ohm R."/>
            <person name="Olson A."/>
            <person name="Spatafora J."/>
            <person name="Veneault-Fourrey C."/>
            <person name="Henrissat B."/>
            <person name="Grigoriev I."/>
            <person name="Martin F."/>
            <person name="Perotto S."/>
        </authorList>
    </citation>
    <scope>NUCLEOTIDE SEQUENCE [LARGE SCALE GENOMIC DNA]</scope>
    <source>
        <strain evidence="3 4">F</strain>
    </source>
</reference>
<dbReference type="EMBL" id="KZ613939">
    <property type="protein sequence ID" value="PMD46825.1"/>
    <property type="molecule type" value="Genomic_DNA"/>
</dbReference>
<proteinExistence type="predicted"/>
<evidence type="ECO:0000313" key="4">
    <source>
        <dbReference type="Proteomes" id="UP000235786"/>
    </source>
</evidence>
<keyword evidence="4" id="KW-1185">Reference proteome</keyword>
<dbReference type="Gene3D" id="3.60.15.10">
    <property type="entry name" value="Ribonuclease Z/Hydroxyacylglutathione hydrolase-like"/>
    <property type="match status" value="1"/>
</dbReference>
<dbReference type="SUPFAM" id="SSF56281">
    <property type="entry name" value="Metallo-hydrolase/oxidoreductase"/>
    <property type="match status" value="1"/>
</dbReference>
<dbReference type="CDD" id="cd07724">
    <property type="entry name" value="POD-like_MBL-fold"/>
    <property type="match status" value="1"/>
</dbReference>
<dbReference type="GO" id="GO:0006749">
    <property type="term" value="P:glutathione metabolic process"/>
    <property type="evidence" value="ECO:0007669"/>
    <property type="project" value="InterPro"/>
</dbReference>
<keyword evidence="1" id="KW-0479">Metal-binding</keyword>
<dbReference type="SMART" id="SM00849">
    <property type="entry name" value="Lactamase_B"/>
    <property type="match status" value="1"/>
</dbReference>
<dbReference type="InterPro" id="IPR036866">
    <property type="entry name" value="RibonucZ/Hydroxyglut_hydro"/>
</dbReference>
<dbReference type="Proteomes" id="UP000235786">
    <property type="component" value="Unassembled WGS sequence"/>
</dbReference>
<accession>A0A2J6S7T2</accession>
<evidence type="ECO:0000313" key="3">
    <source>
        <dbReference type="EMBL" id="PMD46825.1"/>
    </source>
</evidence>
<dbReference type="GO" id="GO:0050313">
    <property type="term" value="F:sulfur dioxygenase activity"/>
    <property type="evidence" value="ECO:0007669"/>
    <property type="project" value="InterPro"/>
</dbReference>
<dbReference type="OrthoDB" id="449487at2759"/>
<dbReference type="GO" id="GO:0070813">
    <property type="term" value="P:hydrogen sulfide metabolic process"/>
    <property type="evidence" value="ECO:0007669"/>
    <property type="project" value="TreeGrafter"/>
</dbReference>
<organism evidence="3 4">
    <name type="scientific">Hyaloscypha variabilis (strain UAMH 11265 / GT02V1 / F)</name>
    <name type="common">Meliniomyces variabilis</name>
    <dbReference type="NCBI Taxonomy" id="1149755"/>
    <lineage>
        <taxon>Eukaryota</taxon>
        <taxon>Fungi</taxon>
        <taxon>Dikarya</taxon>
        <taxon>Ascomycota</taxon>
        <taxon>Pezizomycotina</taxon>
        <taxon>Leotiomycetes</taxon>
        <taxon>Helotiales</taxon>
        <taxon>Hyaloscyphaceae</taxon>
        <taxon>Hyaloscypha</taxon>
        <taxon>Hyaloscypha variabilis</taxon>
    </lineage>
</organism>
<dbReference type="PANTHER" id="PTHR43084">
    <property type="entry name" value="PERSULFIDE DIOXYGENASE ETHE1"/>
    <property type="match status" value="1"/>
</dbReference>
<dbReference type="InterPro" id="IPR044528">
    <property type="entry name" value="POD-like_MBL-fold"/>
</dbReference>
<feature type="domain" description="Metallo-beta-lactamase" evidence="2">
    <location>
        <begin position="53"/>
        <end position="247"/>
    </location>
</feature>
<evidence type="ECO:0000256" key="1">
    <source>
        <dbReference type="ARBA" id="ARBA00022723"/>
    </source>
</evidence>
<dbReference type="InterPro" id="IPR051682">
    <property type="entry name" value="Mito_Persulfide_Diox"/>
</dbReference>
<name>A0A2J6S7T2_HYAVF</name>
<dbReference type="STRING" id="1149755.A0A2J6S7T2"/>
<evidence type="ECO:0000259" key="2">
    <source>
        <dbReference type="SMART" id="SM00849"/>
    </source>
</evidence>
<dbReference type="GO" id="GO:0046872">
    <property type="term" value="F:metal ion binding"/>
    <property type="evidence" value="ECO:0007669"/>
    <property type="project" value="UniProtKB-KW"/>
</dbReference>
<dbReference type="InterPro" id="IPR001279">
    <property type="entry name" value="Metallo-B-lactamas"/>
</dbReference>